<dbReference type="GO" id="GO:0000712">
    <property type="term" value="P:resolution of meiotic recombination intermediates"/>
    <property type="evidence" value="ECO:0007669"/>
    <property type="project" value="TreeGrafter"/>
</dbReference>
<evidence type="ECO:0000313" key="25">
    <source>
        <dbReference type="Proteomes" id="UP001279734"/>
    </source>
</evidence>
<keyword evidence="18 22" id="KW-0234">DNA repair</keyword>
<comment type="caution">
    <text evidence="24">The sequence shown here is derived from an EMBL/GenBank/DDBJ whole genome shotgun (WGS) entry which is preliminary data.</text>
</comment>
<evidence type="ECO:0000256" key="10">
    <source>
        <dbReference type="ARBA" id="ARBA00022759"/>
    </source>
</evidence>
<keyword evidence="25" id="KW-1185">Reference proteome</keyword>
<dbReference type="EMBL" id="BSYO01000032">
    <property type="protein sequence ID" value="GMH27026.1"/>
    <property type="molecule type" value="Genomic_DNA"/>
</dbReference>
<keyword evidence="12" id="KW-0498">Mitosis</keyword>
<keyword evidence="20" id="KW-0469">Meiosis</keyword>
<keyword evidence="7 22" id="KW-0540">Nuclease</keyword>
<evidence type="ECO:0000256" key="4">
    <source>
        <dbReference type="ARBA" id="ARBA00010015"/>
    </source>
</evidence>
<evidence type="ECO:0000256" key="19">
    <source>
        <dbReference type="ARBA" id="ARBA00023242"/>
    </source>
</evidence>
<evidence type="ECO:0000256" key="12">
    <source>
        <dbReference type="ARBA" id="ARBA00022776"/>
    </source>
</evidence>
<dbReference type="Proteomes" id="UP001279734">
    <property type="component" value="Unassembled WGS sequence"/>
</dbReference>
<dbReference type="InterPro" id="IPR011335">
    <property type="entry name" value="Restrct_endonuc-II-like"/>
</dbReference>
<dbReference type="FunFam" id="1.10.150.670:FF:000003">
    <property type="entry name" value="Crossover junction endonuclease MUS81"/>
    <property type="match status" value="1"/>
</dbReference>
<keyword evidence="15 22" id="KW-0460">Magnesium</keyword>
<dbReference type="Pfam" id="PF21136">
    <property type="entry name" value="WHD_MUS81"/>
    <property type="match status" value="1"/>
</dbReference>
<dbReference type="GO" id="GO:0003677">
    <property type="term" value="F:DNA binding"/>
    <property type="evidence" value="ECO:0007669"/>
    <property type="project" value="UniProtKB-UniRule"/>
</dbReference>
<comment type="function">
    <text evidence="22">Interacts with EME1 to form a DNA structure-specific endonuclease with substrate preference for branched DNA structures with a 5'-end at the branch nick. Typical substrates include 3'-flap structures, D-loops, replication forks and nicked Holliday junctions. May be required in mitosis for the processing of stalled or collapsed replication fork intermediates. May be required in meiosis for the repair of meiosis-specific double strand breaks subsequent to single-end invasion (SEI).</text>
</comment>
<comment type="cofactor">
    <cofactor evidence="2 22">
        <name>Mg(2+)</name>
        <dbReference type="ChEBI" id="CHEBI:18420"/>
    </cofactor>
</comment>
<dbReference type="GO" id="GO:0031573">
    <property type="term" value="P:mitotic intra-S DNA damage checkpoint signaling"/>
    <property type="evidence" value="ECO:0007669"/>
    <property type="project" value="TreeGrafter"/>
</dbReference>
<dbReference type="CDD" id="cd21036">
    <property type="entry name" value="WH_MUS81"/>
    <property type="match status" value="1"/>
</dbReference>
<accession>A0AAD3TDB4</accession>
<keyword evidence="8 22" id="KW-0479">Metal-binding</keyword>
<evidence type="ECO:0000256" key="8">
    <source>
        <dbReference type="ARBA" id="ARBA00022723"/>
    </source>
</evidence>
<evidence type="ECO:0000256" key="16">
    <source>
        <dbReference type="ARBA" id="ARBA00023125"/>
    </source>
</evidence>
<dbReference type="InterPro" id="IPR033309">
    <property type="entry name" value="Mus81"/>
</dbReference>
<keyword evidence="9" id="KW-0677">Repeat</keyword>
<dbReference type="GO" id="GO:0006308">
    <property type="term" value="P:DNA catabolic process"/>
    <property type="evidence" value="ECO:0007669"/>
    <property type="project" value="UniProtKB-UniRule"/>
</dbReference>
<keyword evidence="16" id="KW-0238">DNA-binding</keyword>
<gene>
    <name evidence="24" type="ORF">Nepgr_028869</name>
</gene>
<evidence type="ECO:0000256" key="3">
    <source>
        <dbReference type="ARBA" id="ARBA00004123"/>
    </source>
</evidence>
<organism evidence="24 25">
    <name type="scientific">Nepenthes gracilis</name>
    <name type="common">Slender pitcher plant</name>
    <dbReference type="NCBI Taxonomy" id="150966"/>
    <lineage>
        <taxon>Eukaryota</taxon>
        <taxon>Viridiplantae</taxon>
        <taxon>Streptophyta</taxon>
        <taxon>Embryophyta</taxon>
        <taxon>Tracheophyta</taxon>
        <taxon>Spermatophyta</taxon>
        <taxon>Magnoliopsida</taxon>
        <taxon>eudicotyledons</taxon>
        <taxon>Gunneridae</taxon>
        <taxon>Pentapetalae</taxon>
        <taxon>Caryophyllales</taxon>
        <taxon>Nepenthaceae</taxon>
        <taxon>Nepenthes</taxon>
    </lineage>
</organism>
<evidence type="ECO:0000256" key="17">
    <source>
        <dbReference type="ARBA" id="ARBA00023172"/>
    </source>
</evidence>
<dbReference type="AlphaFoldDB" id="A0AAD3TDB4"/>
<keyword evidence="13 22" id="KW-0378">Hydrolase</keyword>
<dbReference type="GO" id="GO:0008821">
    <property type="term" value="F:crossover junction DNA endonuclease activity"/>
    <property type="evidence" value="ECO:0007669"/>
    <property type="project" value="UniProtKB-UniRule"/>
</dbReference>
<keyword evidence="21" id="KW-0131">Cell cycle</keyword>
<dbReference type="FunFam" id="3.40.50.10130:FF:000005">
    <property type="entry name" value="crossover junction endonuclease MUS81 isoform X1"/>
    <property type="match status" value="1"/>
</dbReference>
<dbReference type="Gene3D" id="1.10.10.10">
    <property type="entry name" value="Winged helix-like DNA-binding domain superfamily/Winged helix DNA-binding domain"/>
    <property type="match status" value="1"/>
</dbReference>
<proteinExistence type="inferred from homology"/>
<dbReference type="CDD" id="cd20074">
    <property type="entry name" value="XPF_nuclease_Mus81"/>
    <property type="match status" value="1"/>
</dbReference>
<dbReference type="GO" id="GO:0051301">
    <property type="term" value="P:cell division"/>
    <property type="evidence" value="ECO:0007669"/>
    <property type="project" value="UniProtKB-KW"/>
</dbReference>
<evidence type="ECO:0000256" key="15">
    <source>
        <dbReference type="ARBA" id="ARBA00022842"/>
    </source>
</evidence>
<dbReference type="InterPro" id="IPR047416">
    <property type="entry name" value="XPF_nuclease_Mus81"/>
</dbReference>
<evidence type="ECO:0000256" key="1">
    <source>
        <dbReference type="ARBA" id="ARBA00001913"/>
    </source>
</evidence>
<dbReference type="SMART" id="SM00891">
    <property type="entry name" value="ERCC4"/>
    <property type="match status" value="1"/>
</dbReference>
<keyword evidence="11 22" id="KW-0227">DNA damage</keyword>
<comment type="subunit">
    <text evidence="22">Interacts with EME1.</text>
</comment>
<dbReference type="InterPro" id="IPR036388">
    <property type="entry name" value="WH-like_DNA-bd_sf"/>
</dbReference>
<evidence type="ECO:0000256" key="11">
    <source>
        <dbReference type="ARBA" id="ARBA00022763"/>
    </source>
</evidence>
<dbReference type="GO" id="GO:0046872">
    <property type="term" value="F:metal ion binding"/>
    <property type="evidence" value="ECO:0007669"/>
    <property type="project" value="UniProtKB-UniRule"/>
</dbReference>
<dbReference type="Pfam" id="PF02732">
    <property type="entry name" value="ERCC4"/>
    <property type="match status" value="1"/>
</dbReference>
<evidence type="ECO:0000259" key="23">
    <source>
        <dbReference type="SMART" id="SM00891"/>
    </source>
</evidence>
<evidence type="ECO:0000256" key="22">
    <source>
        <dbReference type="RuleBase" id="RU369042"/>
    </source>
</evidence>
<evidence type="ECO:0000256" key="13">
    <source>
        <dbReference type="ARBA" id="ARBA00022801"/>
    </source>
</evidence>
<comment type="similarity">
    <text evidence="4 22">Belongs to the XPF family.</text>
</comment>
<dbReference type="GO" id="GO:0005634">
    <property type="term" value="C:nucleus"/>
    <property type="evidence" value="ECO:0007669"/>
    <property type="project" value="UniProtKB-SubCell"/>
</dbReference>
<evidence type="ECO:0000256" key="5">
    <source>
        <dbReference type="ARBA" id="ARBA00017114"/>
    </source>
</evidence>
<evidence type="ECO:0000256" key="21">
    <source>
        <dbReference type="ARBA" id="ARBA00023306"/>
    </source>
</evidence>
<keyword evidence="10 22" id="KW-0255">Endonuclease</keyword>
<dbReference type="PANTHER" id="PTHR13451">
    <property type="entry name" value="CLASS II CROSSOVER JUNCTION ENDONUCLEASE MUS81"/>
    <property type="match status" value="1"/>
</dbReference>
<evidence type="ECO:0000256" key="20">
    <source>
        <dbReference type="ARBA" id="ARBA00023254"/>
    </source>
</evidence>
<dbReference type="GO" id="GO:0000727">
    <property type="term" value="P:double-strand break repair via break-induced replication"/>
    <property type="evidence" value="ECO:0007669"/>
    <property type="project" value="UniProtKB-UniRule"/>
</dbReference>
<dbReference type="Gene3D" id="1.10.150.670">
    <property type="entry name" value="Crossover junction endonuclease EME1, DNA-binding domain"/>
    <property type="match status" value="1"/>
</dbReference>
<comment type="cofactor">
    <cofactor evidence="1">
        <name>Ca(2+)</name>
        <dbReference type="ChEBI" id="CHEBI:29108"/>
    </cofactor>
</comment>
<reference evidence="24" key="1">
    <citation type="submission" date="2023-05" db="EMBL/GenBank/DDBJ databases">
        <title>Nepenthes gracilis genome sequencing.</title>
        <authorList>
            <person name="Fukushima K."/>
        </authorList>
    </citation>
    <scope>NUCLEOTIDE SEQUENCE</scope>
    <source>
        <strain evidence="24">SING2019-196</strain>
    </source>
</reference>
<keyword evidence="6" id="KW-0132">Cell division</keyword>
<evidence type="ECO:0000256" key="18">
    <source>
        <dbReference type="ARBA" id="ARBA00023204"/>
    </source>
</evidence>
<dbReference type="InterPro" id="IPR047417">
    <property type="entry name" value="WHD_MUS81"/>
</dbReference>
<keyword evidence="14" id="KW-0106">Calcium</keyword>
<dbReference type="PANTHER" id="PTHR13451:SF0">
    <property type="entry name" value="CROSSOVER JUNCTION ENDONUCLEASE MUS81"/>
    <property type="match status" value="1"/>
</dbReference>
<name>A0AAD3TDB4_NEPGR</name>
<evidence type="ECO:0000256" key="14">
    <source>
        <dbReference type="ARBA" id="ARBA00022837"/>
    </source>
</evidence>
<evidence type="ECO:0000256" key="9">
    <source>
        <dbReference type="ARBA" id="ARBA00022737"/>
    </source>
</evidence>
<sequence length="652" mass="73818">MEYQKPVECPENEALAEHMREIIQEMAQCPERLSENRVSALHKAYSNVCHSKTPIKTLKDFSQINGVGRWIMGLMKGFFNNDAGCSEHEDFLEKGKKTIRDKRYVPQKNSVAYALLITLYRGTANLSEFMRKQDLIDAAEASGLSRVPIAGEKIKGKPGQFRSSSKDWYSGWSCMKTLITKGLVVKSSCPAKYMLTAEGRQAAHECLLRSNMLDNVLKAATREQISDPERQCSVSSEFFVAVAAKEVKQPSGVLSRKNDFCNAPPECLERFTQLGYSKEQTLRAFNEISKSSPDQEISSLWPAVLCHLREDQIYCKPDSQKTLRDPCEESTSYTYIDGQRNDSTSGATSTMSALLRPCASSDSLVEEGSSYGFVTKRDVLRIPPLGFCEKFKDVYEVIMILDDREHFVSRGSKSSKIIDNICSQFKIRLEVRRLPVGDGIWIARHKQLDTEYVLDFIVERKKVDDLRHSLRDNRYQDQKLRLVRLGLKKLIYVVEGDPNSSEAAESIKTACFTTEILEGFDVLRTSGLGDTLRKYGYLTQAIRHYYESHLVEDKCESSRVCPLFNEFLRRCEDLDMMKVSDVFAIQLMQVPHVTEEVAVAVLDLYPTLLSLAHAYSGLDGDILAQEKMLREQSKNVISAVASKNIFQLVWGS</sequence>
<dbReference type="FunFam" id="1.10.10.10:FF:000307">
    <property type="entry name" value="Crossover junction endonuclease MUS81"/>
    <property type="match status" value="1"/>
</dbReference>
<comment type="subcellular location">
    <subcellularLocation>
        <location evidence="3 22">Nucleus</location>
    </subcellularLocation>
</comment>
<dbReference type="Gene3D" id="3.40.50.10130">
    <property type="match status" value="1"/>
</dbReference>
<dbReference type="InterPro" id="IPR006166">
    <property type="entry name" value="ERCC4_domain"/>
</dbReference>
<dbReference type="InterPro" id="IPR042530">
    <property type="entry name" value="EME1/EME2_C"/>
</dbReference>
<dbReference type="GO" id="GO:0048257">
    <property type="term" value="F:3'-flap endonuclease activity"/>
    <property type="evidence" value="ECO:0007669"/>
    <property type="project" value="TreeGrafter"/>
</dbReference>
<evidence type="ECO:0000313" key="24">
    <source>
        <dbReference type="EMBL" id="GMH27026.1"/>
    </source>
</evidence>
<dbReference type="EC" id="3.1.22.-" evidence="22"/>
<protein>
    <recommendedName>
        <fullName evidence="5 22">Crossover junction endonuclease MUS81</fullName>
        <ecNumber evidence="22">3.1.22.-</ecNumber>
    </recommendedName>
</protein>
<keyword evidence="17 22" id="KW-0233">DNA recombination</keyword>
<feature type="domain" description="ERCC4" evidence="23">
    <location>
        <begin position="398"/>
        <end position="498"/>
    </location>
</feature>
<dbReference type="SUPFAM" id="SSF52980">
    <property type="entry name" value="Restriction endonuclease-like"/>
    <property type="match status" value="1"/>
</dbReference>
<evidence type="ECO:0000256" key="6">
    <source>
        <dbReference type="ARBA" id="ARBA00022618"/>
    </source>
</evidence>
<keyword evidence="19 22" id="KW-0539">Nucleus</keyword>
<evidence type="ECO:0000256" key="7">
    <source>
        <dbReference type="ARBA" id="ARBA00022722"/>
    </source>
</evidence>
<evidence type="ECO:0000256" key="2">
    <source>
        <dbReference type="ARBA" id="ARBA00001946"/>
    </source>
</evidence>
<dbReference type="GO" id="GO:0048476">
    <property type="term" value="C:Holliday junction resolvase complex"/>
    <property type="evidence" value="ECO:0007669"/>
    <property type="project" value="UniProtKB-UniRule"/>
</dbReference>